<evidence type="ECO:0000313" key="1">
    <source>
        <dbReference type="EMBL" id="KAA8652826.1"/>
    </source>
</evidence>
<dbReference type="RefSeq" id="XP_033432187.1">
    <property type="nucleotide sequence ID" value="XM_033566430.1"/>
</dbReference>
<dbReference type="SUPFAM" id="SSF49899">
    <property type="entry name" value="Concanavalin A-like lectins/glucanases"/>
    <property type="match status" value="1"/>
</dbReference>
<dbReference type="AlphaFoldDB" id="A0A5M9N3C7"/>
<dbReference type="VEuPathDB" id="FungiDB:EYZ11_007210"/>
<dbReference type="Proteomes" id="UP000324241">
    <property type="component" value="Unassembled WGS sequence"/>
</dbReference>
<proteinExistence type="predicted"/>
<dbReference type="EMBL" id="QUQM01000002">
    <property type="protein sequence ID" value="KAA8652826.1"/>
    <property type="molecule type" value="Genomic_DNA"/>
</dbReference>
<dbReference type="OrthoDB" id="4524534at2759"/>
<dbReference type="GeneID" id="54324437"/>
<dbReference type="Gene3D" id="2.60.120.200">
    <property type="match status" value="1"/>
</dbReference>
<evidence type="ECO:0008006" key="3">
    <source>
        <dbReference type="Google" id="ProtNLM"/>
    </source>
</evidence>
<organism evidence="1 2">
    <name type="scientific">Aspergillus tanneri</name>
    <dbReference type="NCBI Taxonomy" id="1220188"/>
    <lineage>
        <taxon>Eukaryota</taxon>
        <taxon>Fungi</taxon>
        <taxon>Dikarya</taxon>
        <taxon>Ascomycota</taxon>
        <taxon>Pezizomycotina</taxon>
        <taxon>Eurotiomycetes</taxon>
        <taxon>Eurotiomycetidae</taxon>
        <taxon>Eurotiales</taxon>
        <taxon>Aspergillaceae</taxon>
        <taxon>Aspergillus</taxon>
        <taxon>Aspergillus subgen. Circumdati</taxon>
    </lineage>
</organism>
<accession>A0A5M9N3C7</accession>
<reference evidence="1 2" key="1">
    <citation type="submission" date="2019-08" db="EMBL/GenBank/DDBJ databases">
        <title>The genome sequence of a newly discovered highly antifungal drug resistant Aspergillus species, Aspergillus tanneri NIH 1004.</title>
        <authorList>
            <person name="Mounaud S."/>
            <person name="Singh I."/>
            <person name="Joardar V."/>
            <person name="Pakala S."/>
            <person name="Pakala S."/>
            <person name="Venepally P."/>
            <person name="Chung J.K."/>
            <person name="Losada L."/>
            <person name="Nierman W.C."/>
        </authorList>
    </citation>
    <scope>NUCLEOTIDE SEQUENCE [LARGE SCALE GENOMIC DNA]</scope>
    <source>
        <strain evidence="1 2">NIH1004</strain>
    </source>
</reference>
<evidence type="ECO:0000313" key="2">
    <source>
        <dbReference type="Proteomes" id="UP000324241"/>
    </source>
</evidence>
<protein>
    <recommendedName>
        <fullName evidence="3">GH16 domain-containing protein</fullName>
    </recommendedName>
</protein>
<comment type="caution">
    <text evidence="1">The sequence shown here is derived from an EMBL/GenBank/DDBJ whole genome shotgun (WGS) entry which is preliminary data.</text>
</comment>
<gene>
    <name evidence="1" type="ORF">ATNIH1004_001735</name>
</gene>
<sequence>MAKPVSNEPPTSGGQEINYLSWAVHSSTTFTIEEGSGFNIQAEFQAPVDTVTWPAFWLNGADTWPPEIDLAEWKASSEIQSIDMEYDSPDNFHAVRTEIRDEDGSNTSVSFYLYDTEVTTQIINLQMEGSTGTLGPSTGW</sequence>
<name>A0A5M9N3C7_9EURO</name>
<dbReference type="InterPro" id="IPR013320">
    <property type="entry name" value="ConA-like_dom_sf"/>
</dbReference>